<proteinExistence type="predicted"/>
<accession>A0ABR6F2I1</accession>
<reference evidence="1 2" key="1">
    <citation type="submission" date="2019-11" db="EMBL/GenBank/DDBJ databases">
        <title>Description of Pedobacter sp. LMG 31462T.</title>
        <authorList>
            <person name="Carlier A."/>
            <person name="Qi S."/>
            <person name="Vandamme P."/>
        </authorList>
    </citation>
    <scope>NUCLEOTIDE SEQUENCE [LARGE SCALE GENOMIC DNA]</scope>
    <source>
        <strain evidence="1 2">LMG 31462</strain>
    </source>
</reference>
<name>A0ABR6F2I1_9SPHI</name>
<evidence type="ECO:0000313" key="2">
    <source>
        <dbReference type="Proteomes" id="UP000636110"/>
    </source>
</evidence>
<sequence length="120" mass="14290">MRLLLSAIFFFFSQVISLQTAQGKGVTQVSPYVSKSNFNTKKHYFNPLSKDRTSLKKVFREDLSFINHPVQKQSLNPWFYLKGTDKTLYIPLVVTRTYHIFQNFGYSYIFNFLYPKHVFW</sequence>
<gene>
    <name evidence="1" type="ORF">GM920_22295</name>
</gene>
<dbReference type="EMBL" id="WNXC01000011">
    <property type="protein sequence ID" value="MBB2151646.1"/>
    <property type="molecule type" value="Genomic_DNA"/>
</dbReference>
<organism evidence="1 2">
    <name type="scientific">Pedobacter gandavensis</name>
    <dbReference type="NCBI Taxonomy" id="2679963"/>
    <lineage>
        <taxon>Bacteria</taxon>
        <taxon>Pseudomonadati</taxon>
        <taxon>Bacteroidota</taxon>
        <taxon>Sphingobacteriia</taxon>
        <taxon>Sphingobacteriales</taxon>
        <taxon>Sphingobacteriaceae</taxon>
        <taxon>Pedobacter</taxon>
    </lineage>
</organism>
<dbReference type="RefSeq" id="WP_182961619.1">
    <property type="nucleotide sequence ID" value="NZ_WNXC01000011.1"/>
</dbReference>
<keyword evidence="2" id="KW-1185">Reference proteome</keyword>
<protein>
    <submittedName>
        <fullName evidence="1">Uncharacterized protein</fullName>
    </submittedName>
</protein>
<comment type="caution">
    <text evidence="1">The sequence shown here is derived from an EMBL/GenBank/DDBJ whole genome shotgun (WGS) entry which is preliminary data.</text>
</comment>
<dbReference type="Proteomes" id="UP000636110">
    <property type="component" value="Unassembled WGS sequence"/>
</dbReference>
<evidence type="ECO:0000313" key="1">
    <source>
        <dbReference type="EMBL" id="MBB2151646.1"/>
    </source>
</evidence>